<name>A0A314XPY2_PRUYE</name>
<protein>
    <submittedName>
        <fullName evidence="1">Putative galacturonosyltransferase 6</fullName>
    </submittedName>
</protein>
<dbReference type="Proteomes" id="UP000250321">
    <property type="component" value="Unassembled WGS sequence"/>
</dbReference>
<accession>A0A314XPY2</accession>
<reference evidence="1 2" key="1">
    <citation type="submission" date="2018-02" db="EMBL/GenBank/DDBJ databases">
        <title>Draft genome of wild Prunus yedoensis var. nudiflora.</title>
        <authorList>
            <person name="Baek S."/>
            <person name="Kim J.-H."/>
            <person name="Choi K."/>
            <person name="Kim G.-B."/>
            <person name="Cho A."/>
            <person name="Jang H."/>
            <person name="Shin C.-H."/>
            <person name="Yu H.-J."/>
            <person name="Mun J.-H."/>
        </authorList>
    </citation>
    <scope>NUCLEOTIDE SEQUENCE [LARGE SCALE GENOMIC DNA]</scope>
    <source>
        <strain evidence="2">cv. Jeju island</strain>
        <tissue evidence="1">Leaf</tissue>
    </source>
</reference>
<keyword evidence="1" id="KW-0808">Transferase</keyword>
<keyword evidence="2" id="KW-1185">Reference proteome</keyword>
<gene>
    <name evidence="1" type="ORF">Pyn_08113</name>
</gene>
<dbReference type="OrthoDB" id="1749256at2759"/>
<dbReference type="GO" id="GO:0016740">
    <property type="term" value="F:transferase activity"/>
    <property type="evidence" value="ECO:0007669"/>
    <property type="project" value="UniProtKB-KW"/>
</dbReference>
<evidence type="ECO:0000313" key="2">
    <source>
        <dbReference type="Proteomes" id="UP000250321"/>
    </source>
</evidence>
<proteinExistence type="predicted"/>
<evidence type="ECO:0000313" key="1">
    <source>
        <dbReference type="EMBL" id="PQP96764.1"/>
    </source>
</evidence>
<sequence length="140" mass="16072">MKLFRRCQRILILSLLSVSVFAPVIFVSQRLKNLSTTGRKEFIEDLSNIKYRTDGLKLSVEQEASEGLKEPRKVLYEDKDLVSAVSYILKENHDAKESGNVGDTTDMLERTENGTKYENQDGIINFSREKYHPCLGKRNN</sequence>
<dbReference type="AlphaFoldDB" id="A0A314XPY2"/>
<organism evidence="1 2">
    <name type="scientific">Prunus yedoensis var. nudiflora</name>
    <dbReference type="NCBI Taxonomy" id="2094558"/>
    <lineage>
        <taxon>Eukaryota</taxon>
        <taxon>Viridiplantae</taxon>
        <taxon>Streptophyta</taxon>
        <taxon>Embryophyta</taxon>
        <taxon>Tracheophyta</taxon>
        <taxon>Spermatophyta</taxon>
        <taxon>Magnoliopsida</taxon>
        <taxon>eudicotyledons</taxon>
        <taxon>Gunneridae</taxon>
        <taxon>Pentapetalae</taxon>
        <taxon>rosids</taxon>
        <taxon>fabids</taxon>
        <taxon>Rosales</taxon>
        <taxon>Rosaceae</taxon>
        <taxon>Amygdaloideae</taxon>
        <taxon>Amygdaleae</taxon>
        <taxon>Prunus</taxon>
    </lineage>
</organism>
<dbReference type="EMBL" id="PJQY01002061">
    <property type="protein sequence ID" value="PQP96764.1"/>
    <property type="molecule type" value="Genomic_DNA"/>
</dbReference>
<comment type="caution">
    <text evidence="1">The sequence shown here is derived from an EMBL/GenBank/DDBJ whole genome shotgun (WGS) entry which is preliminary data.</text>
</comment>